<dbReference type="PANTHER" id="PTHR45657:SF1">
    <property type="entry name" value="CRAL-TRIO DOMAIN-CONTAINING PROTEIN YKL091C-RELATED"/>
    <property type="match status" value="1"/>
</dbReference>
<gene>
    <name evidence="2" type="primary">SEC14_2</name>
    <name evidence="2" type="ORF">HK103_004737</name>
</gene>
<evidence type="ECO:0000313" key="2">
    <source>
        <dbReference type="EMBL" id="KAJ3261786.1"/>
    </source>
</evidence>
<feature type="domain" description="CRAL-TRIO" evidence="1">
    <location>
        <begin position="73"/>
        <end position="246"/>
    </location>
</feature>
<dbReference type="SUPFAM" id="SSF52087">
    <property type="entry name" value="CRAL/TRIO domain"/>
    <property type="match status" value="1"/>
</dbReference>
<dbReference type="Gene3D" id="1.10.8.20">
    <property type="entry name" value="N-terminal domain of phosphatidylinositol transfer protein sec14p"/>
    <property type="match status" value="1"/>
</dbReference>
<evidence type="ECO:0000313" key="3">
    <source>
        <dbReference type="Proteomes" id="UP001210925"/>
    </source>
</evidence>
<dbReference type="SUPFAM" id="SSF46938">
    <property type="entry name" value="CRAL/TRIO N-terminal domain"/>
    <property type="match status" value="1"/>
</dbReference>
<sequence>MTPKEKHAIQALRQSLIARNRFDSRIHHDSRLVKFLRARSLHVELAEKKLIQADEWKESFNVQEIIDNFIFEEVWDVYKVFPAYWHKTDRAGRPILIQSTKYLSLQHLLSATTEERLIKNHIFELEKTENYRFKACSVKHKSNVQTICQIIDVEGVTMYQFNEIRNALTSVSNITSSYYPDCLGKCVVINAPKYFTVIWSIVKLMLDPRTISKVTILGSDYQKFLLKYIDPKHLPVEYGGECDCEGGCGNKLDIGPWNDGSVEGFPIERWERAYNK</sequence>
<evidence type="ECO:0000259" key="1">
    <source>
        <dbReference type="PROSITE" id="PS50191"/>
    </source>
</evidence>
<dbReference type="PANTHER" id="PTHR45657">
    <property type="entry name" value="CRAL-TRIO DOMAIN-CONTAINING PROTEIN YKL091C-RELATED"/>
    <property type="match status" value="1"/>
</dbReference>
<dbReference type="EMBL" id="JADGKB010000004">
    <property type="protein sequence ID" value="KAJ3261786.1"/>
    <property type="molecule type" value="Genomic_DNA"/>
</dbReference>
<proteinExistence type="predicted"/>
<organism evidence="2 3">
    <name type="scientific">Boothiomyces macroporosus</name>
    <dbReference type="NCBI Taxonomy" id="261099"/>
    <lineage>
        <taxon>Eukaryota</taxon>
        <taxon>Fungi</taxon>
        <taxon>Fungi incertae sedis</taxon>
        <taxon>Chytridiomycota</taxon>
        <taxon>Chytridiomycota incertae sedis</taxon>
        <taxon>Chytridiomycetes</taxon>
        <taxon>Rhizophydiales</taxon>
        <taxon>Terramycetaceae</taxon>
        <taxon>Boothiomyces</taxon>
    </lineage>
</organism>
<dbReference type="Pfam" id="PF00650">
    <property type="entry name" value="CRAL_TRIO"/>
    <property type="match status" value="1"/>
</dbReference>
<dbReference type="InterPro" id="IPR051026">
    <property type="entry name" value="PI/PC_transfer"/>
</dbReference>
<accession>A0AAD5UQW8</accession>
<keyword evidence="3" id="KW-1185">Reference proteome</keyword>
<protein>
    <submittedName>
        <fullName evidence="2">Cytosolic factor, phosphatidylinositol/phosphatidylcholine transfer protein</fullName>
    </submittedName>
</protein>
<dbReference type="Proteomes" id="UP001210925">
    <property type="component" value="Unassembled WGS sequence"/>
</dbReference>
<dbReference type="InterPro" id="IPR036865">
    <property type="entry name" value="CRAL-TRIO_dom_sf"/>
</dbReference>
<comment type="caution">
    <text evidence="2">The sequence shown here is derived from an EMBL/GenBank/DDBJ whole genome shotgun (WGS) entry which is preliminary data.</text>
</comment>
<dbReference type="SMART" id="SM00516">
    <property type="entry name" value="SEC14"/>
    <property type="match status" value="1"/>
</dbReference>
<dbReference type="PROSITE" id="PS50191">
    <property type="entry name" value="CRAL_TRIO"/>
    <property type="match status" value="1"/>
</dbReference>
<dbReference type="AlphaFoldDB" id="A0AAD5UQW8"/>
<dbReference type="Gene3D" id="3.40.525.10">
    <property type="entry name" value="CRAL-TRIO lipid binding domain"/>
    <property type="match status" value="1"/>
</dbReference>
<dbReference type="CDD" id="cd00170">
    <property type="entry name" value="SEC14"/>
    <property type="match status" value="1"/>
</dbReference>
<reference evidence="2" key="1">
    <citation type="submission" date="2020-05" db="EMBL/GenBank/DDBJ databases">
        <title>Phylogenomic resolution of chytrid fungi.</title>
        <authorList>
            <person name="Stajich J.E."/>
            <person name="Amses K."/>
            <person name="Simmons R."/>
            <person name="Seto K."/>
            <person name="Myers J."/>
            <person name="Bonds A."/>
            <person name="Quandt C.A."/>
            <person name="Barry K."/>
            <person name="Liu P."/>
            <person name="Grigoriev I."/>
            <person name="Longcore J.E."/>
            <person name="James T.Y."/>
        </authorList>
    </citation>
    <scope>NUCLEOTIDE SEQUENCE</scope>
    <source>
        <strain evidence="2">PLAUS21</strain>
    </source>
</reference>
<name>A0AAD5UQW8_9FUNG</name>
<dbReference type="InterPro" id="IPR036273">
    <property type="entry name" value="CRAL/TRIO_N_dom_sf"/>
</dbReference>
<dbReference type="InterPro" id="IPR001251">
    <property type="entry name" value="CRAL-TRIO_dom"/>
</dbReference>